<dbReference type="AlphaFoldDB" id="A0A2S2CSN8"/>
<evidence type="ECO:0000313" key="2">
    <source>
        <dbReference type="Proteomes" id="UP000245629"/>
    </source>
</evidence>
<proteinExistence type="predicted"/>
<dbReference type="OrthoDB" id="7353234at2"/>
<dbReference type="Proteomes" id="UP000245629">
    <property type="component" value="Chromosome 2"/>
</dbReference>
<reference evidence="2" key="1">
    <citation type="submission" date="2018-05" db="EMBL/GenBank/DDBJ databases">
        <title>Azospirillum thermophila sp. nov., a novel isolated from hot spring.</title>
        <authorList>
            <person name="Zhao Z."/>
        </authorList>
    </citation>
    <scope>NUCLEOTIDE SEQUENCE [LARGE SCALE GENOMIC DNA]</scope>
    <source>
        <strain evidence="2">CFH 70021</strain>
    </source>
</reference>
<dbReference type="RefSeq" id="WP_109328696.1">
    <property type="nucleotide sequence ID" value="NZ_CP029353.1"/>
</dbReference>
<dbReference type="KEGG" id="azz:DEW08_15805"/>
<accession>A0A2S2CSN8</accession>
<keyword evidence="2" id="KW-1185">Reference proteome</keyword>
<evidence type="ECO:0000313" key="1">
    <source>
        <dbReference type="EMBL" id="AWK87488.1"/>
    </source>
</evidence>
<protein>
    <submittedName>
        <fullName evidence="1">Uncharacterized protein</fullName>
    </submittedName>
</protein>
<name>A0A2S2CSN8_9PROT</name>
<sequence length="136" mass="14694">MAVVYVARSAALTKWASDVGLGKHTFKLGVAADKEAARAAAEAGWAGETDWKILHSQEVEGLSEEDALARLGRREKAVDPAYYPRLKGAAGVYRISLANVQNSLLVARAMASDEPLTEIKVKPKDIAEYMIRNAVP</sequence>
<organism evidence="1 2">
    <name type="scientific">Azospirillum thermophilum</name>
    <dbReference type="NCBI Taxonomy" id="2202148"/>
    <lineage>
        <taxon>Bacteria</taxon>
        <taxon>Pseudomonadati</taxon>
        <taxon>Pseudomonadota</taxon>
        <taxon>Alphaproteobacteria</taxon>
        <taxon>Rhodospirillales</taxon>
        <taxon>Azospirillaceae</taxon>
        <taxon>Azospirillum</taxon>
    </lineage>
</organism>
<gene>
    <name evidence="1" type="ORF">DEW08_15805</name>
</gene>
<dbReference type="EMBL" id="CP029353">
    <property type="protein sequence ID" value="AWK87488.1"/>
    <property type="molecule type" value="Genomic_DNA"/>
</dbReference>